<evidence type="ECO:0000313" key="2">
    <source>
        <dbReference type="EMBL" id="MBA2113444.1"/>
    </source>
</evidence>
<feature type="compositionally biased region" description="Pro residues" evidence="1">
    <location>
        <begin position="79"/>
        <end position="90"/>
    </location>
</feature>
<dbReference type="EMBL" id="JABRWO010000001">
    <property type="protein sequence ID" value="MBA2113444.1"/>
    <property type="molecule type" value="Genomic_DNA"/>
</dbReference>
<keyword evidence="3" id="KW-1185">Reference proteome</keyword>
<reference evidence="2 3" key="1">
    <citation type="submission" date="2020-05" db="EMBL/GenBank/DDBJ databases">
        <title>Bremerella alba sp. nov., a novel planctomycete isolated from the surface of the macroalga Fucus spiralis.</title>
        <authorList>
            <person name="Godinho O."/>
            <person name="Botelho R."/>
            <person name="Albuquerque L."/>
            <person name="Wiegand S."/>
            <person name="Da Costa M.S."/>
            <person name="Lobo-Da-Cunha A."/>
            <person name="Jogler C."/>
            <person name="Lage O.M."/>
        </authorList>
    </citation>
    <scope>NUCLEOTIDE SEQUENCE [LARGE SCALE GENOMIC DNA]</scope>
    <source>
        <strain evidence="2 3">FF15</strain>
    </source>
</reference>
<feature type="compositionally biased region" description="Basic residues" evidence="1">
    <location>
        <begin position="212"/>
        <end position="229"/>
    </location>
</feature>
<name>A0A7V8V208_9BACT</name>
<evidence type="ECO:0000256" key="1">
    <source>
        <dbReference type="SAM" id="MobiDB-lite"/>
    </source>
</evidence>
<feature type="region of interest" description="Disordered" evidence="1">
    <location>
        <begin position="55"/>
        <end position="105"/>
    </location>
</feature>
<sequence>MSSTHVQPEKNGALSRENVPQVAVRAGKVFLCSACETLVEVPAQVVGRMMVVTNQSSQQEPVGESLAQEKPPQKESPKTRPPQPKRPTQPVPARSEPRRIDGIRVPSTGELERAFAWVSFHLKLLGLQGTEAKRLKRLRKQYKQRQQPASPQNQPVKVPSSRPQRPSKKVPARGPMGLRKPAEESHSGADVSVPTGQNPPSSQAANSVPKFLTRHGLRRSRKAKDRGPP</sequence>
<proteinExistence type="predicted"/>
<evidence type="ECO:0000313" key="3">
    <source>
        <dbReference type="Proteomes" id="UP000551616"/>
    </source>
</evidence>
<dbReference type="AlphaFoldDB" id="A0A7V8V208"/>
<accession>A0A7V8V208</accession>
<dbReference type="Proteomes" id="UP000551616">
    <property type="component" value="Unassembled WGS sequence"/>
</dbReference>
<feature type="region of interest" description="Disordered" evidence="1">
    <location>
        <begin position="139"/>
        <end position="229"/>
    </location>
</feature>
<organism evidence="2 3">
    <name type="scientific">Bremerella alba</name>
    <dbReference type="NCBI Taxonomy" id="980252"/>
    <lineage>
        <taxon>Bacteria</taxon>
        <taxon>Pseudomonadati</taxon>
        <taxon>Planctomycetota</taxon>
        <taxon>Planctomycetia</taxon>
        <taxon>Pirellulales</taxon>
        <taxon>Pirellulaceae</taxon>
        <taxon>Bremerella</taxon>
    </lineage>
</organism>
<gene>
    <name evidence="2" type="ORF">HOV93_05930</name>
</gene>
<dbReference type="RefSeq" id="WP_207394917.1">
    <property type="nucleotide sequence ID" value="NZ_JABRWO010000001.1"/>
</dbReference>
<feature type="compositionally biased region" description="Polar residues" evidence="1">
    <location>
        <begin position="194"/>
        <end position="206"/>
    </location>
</feature>
<protein>
    <submittedName>
        <fullName evidence="2">Uncharacterized protein</fullName>
    </submittedName>
</protein>
<comment type="caution">
    <text evidence="2">The sequence shown here is derived from an EMBL/GenBank/DDBJ whole genome shotgun (WGS) entry which is preliminary data.</text>
</comment>